<organism evidence="2 3">
    <name type="scientific">Babesia bigemina</name>
    <dbReference type="NCBI Taxonomy" id="5866"/>
    <lineage>
        <taxon>Eukaryota</taxon>
        <taxon>Sar</taxon>
        <taxon>Alveolata</taxon>
        <taxon>Apicomplexa</taxon>
        <taxon>Aconoidasida</taxon>
        <taxon>Piroplasmida</taxon>
        <taxon>Babesiidae</taxon>
        <taxon>Babesia</taxon>
    </lineage>
</organism>
<sequence>MFKCRVCSIVPFASFLGLFESDDDDENKHVRKSGGSDCDSTPSAIASETPHSVAESEVERDRRSAEEVAYLVKSWDTYVHERAKAMYKTPAKRYSILASIAKGCGRADDPILGNDVACVRWYGDTEDGNPVISYSSTGDAKGKITYVTRMMVFLFADQQSYEIIDKAGCRSFKMACGNRWCINLTHISLA</sequence>
<keyword evidence="3" id="KW-1185">Reference proteome</keyword>
<dbReference type="EMBL" id="LK391707">
    <property type="protein sequence ID" value="CDR93870.1"/>
    <property type="molecule type" value="Genomic_DNA"/>
</dbReference>
<dbReference type="VEuPathDB" id="PiroplasmaDB:BBBOND_0101990"/>
<reference evidence="3" key="1">
    <citation type="journal article" date="2014" name="Nucleic Acids Res.">
        <title>The evolutionary dynamics of variant antigen genes in Babesia reveal a history of genomic innovation underlying host-parasite interaction.</title>
        <authorList>
            <person name="Jackson A.P."/>
            <person name="Otto T.D."/>
            <person name="Darby A."/>
            <person name="Ramaprasad A."/>
            <person name="Xia D."/>
            <person name="Echaide I.E."/>
            <person name="Farber M."/>
            <person name="Gahlot S."/>
            <person name="Gamble J."/>
            <person name="Gupta D."/>
            <person name="Gupta Y."/>
            <person name="Jackson L."/>
            <person name="Malandrin L."/>
            <person name="Malas T.B."/>
            <person name="Moussa E."/>
            <person name="Nair M."/>
            <person name="Reid A.J."/>
            <person name="Sanders M."/>
            <person name="Sharma J."/>
            <person name="Tracey A."/>
            <person name="Quail M.A."/>
            <person name="Weir W."/>
            <person name="Wastling J.M."/>
            <person name="Hall N."/>
            <person name="Willadsen P."/>
            <person name="Lingelbach K."/>
            <person name="Shiels B."/>
            <person name="Tait A."/>
            <person name="Berriman M."/>
            <person name="Allred D.R."/>
            <person name="Pain A."/>
        </authorList>
    </citation>
    <scope>NUCLEOTIDE SEQUENCE [LARGE SCALE GENOMIC DNA]</scope>
    <source>
        <strain evidence="3">Bond</strain>
    </source>
</reference>
<dbReference type="KEGG" id="bbig:BBBOND_0101990"/>
<dbReference type="OMA" id="CGNINCI"/>
<evidence type="ECO:0000256" key="1">
    <source>
        <dbReference type="SAM" id="MobiDB-lite"/>
    </source>
</evidence>
<feature type="region of interest" description="Disordered" evidence="1">
    <location>
        <begin position="26"/>
        <end position="60"/>
    </location>
</feature>
<dbReference type="GeneID" id="24562411"/>
<feature type="compositionally biased region" description="Polar residues" evidence="1">
    <location>
        <begin position="38"/>
        <end position="50"/>
    </location>
</feature>
<protein>
    <submittedName>
        <fullName evidence="2">Uncharacterized protein</fullName>
    </submittedName>
</protein>
<dbReference type="OrthoDB" id="408098at2759"/>
<evidence type="ECO:0000313" key="3">
    <source>
        <dbReference type="Proteomes" id="UP000033188"/>
    </source>
</evidence>
<dbReference type="AlphaFoldDB" id="A0A061D825"/>
<gene>
    <name evidence="2" type="ORF">BBBOND_0101990</name>
</gene>
<dbReference type="Proteomes" id="UP000033188">
    <property type="component" value="Chromosome 1"/>
</dbReference>
<name>A0A061D825_BABBI</name>
<accession>A0A061D825</accession>
<proteinExistence type="predicted"/>
<evidence type="ECO:0000313" key="2">
    <source>
        <dbReference type="EMBL" id="CDR93870.1"/>
    </source>
</evidence>
<dbReference type="RefSeq" id="XP_012766056.1">
    <property type="nucleotide sequence ID" value="XM_012910602.1"/>
</dbReference>